<keyword evidence="5" id="KW-1185">Reference proteome</keyword>
<organism evidence="4 5">
    <name type="scientific">marine gamma proteobacterium HTCC2143</name>
    <dbReference type="NCBI Taxonomy" id="247633"/>
    <lineage>
        <taxon>Bacteria</taxon>
        <taxon>Pseudomonadati</taxon>
        <taxon>Pseudomonadota</taxon>
        <taxon>Gammaproteobacteria</taxon>
        <taxon>Cellvibrionales</taxon>
        <taxon>Spongiibacteraceae</taxon>
        <taxon>BD1-7 clade</taxon>
    </lineage>
</organism>
<reference evidence="4 5" key="1">
    <citation type="journal article" date="2010" name="J. Bacteriol.">
        <title>Genome sequence of the oligotrophic marine Gammaproteobacterium HTCC2143, isolated from the Oregon Coast.</title>
        <authorList>
            <person name="Oh H.M."/>
            <person name="Kang I."/>
            <person name="Ferriera S."/>
            <person name="Giovannoni S.J."/>
            <person name="Cho J.C."/>
        </authorList>
    </citation>
    <scope>NUCLEOTIDE SEQUENCE [LARGE SCALE GENOMIC DNA]</scope>
    <source>
        <strain evidence="4 5">HTCC2143</strain>
    </source>
</reference>
<dbReference type="Gene3D" id="1.10.357.10">
    <property type="entry name" value="Tetracycline Repressor, domain 2"/>
    <property type="match status" value="1"/>
</dbReference>
<evidence type="ECO:0000259" key="3">
    <source>
        <dbReference type="PROSITE" id="PS50977"/>
    </source>
</evidence>
<feature type="DNA-binding region" description="H-T-H motif" evidence="2">
    <location>
        <begin position="24"/>
        <end position="43"/>
    </location>
</feature>
<dbReference type="InterPro" id="IPR009057">
    <property type="entry name" value="Homeodomain-like_sf"/>
</dbReference>
<accession>A0YBA1</accession>
<evidence type="ECO:0000313" key="4">
    <source>
        <dbReference type="EMBL" id="EAW31831.1"/>
    </source>
</evidence>
<feature type="domain" description="HTH tetR-type" evidence="3">
    <location>
        <begin position="1"/>
        <end position="61"/>
    </location>
</feature>
<dbReference type="OrthoDB" id="6860332at2"/>
<dbReference type="InterPro" id="IPR050109">
    <property type="entry name" value="HTH-type_TetR-like_transc_reg"/>
</dbReference>
<protein>
    <submittedName>
        <fullName evidence="4">Regulatory protein, TetR family</fullName>
    </submittedName>
</protein>
<dbReference type="PRINTS" id="PR00455">
    <property type="entry name" value="HTHTETR"/>
</dbReference>
<sequence>MTTKHRFIAVAKRQFAENGFDRTSIASIADELGLTKQALLHHFGSKKNLYGEVLRQISERHTSIAANLVLETEDPRTQLETVLFASFENAMEEPLESQLLMRELLENTSRAEVADTWYLKSAIEMLANIVLELPAWKNAPRTDALTYVYQLLGAINYFAISQPTLKQMFGARQSKAMEKTFRAELYRLIQAGVYRIAIKEN</sequence>
<proteinExistence type="predicted"/>
<name>A0YBA1_9GAMM</name>
<dbReference type="AlphaFoldDB" id="A0YBA1"/>
<dbReference type="EMBL" id="AAVT01000002">
    <property type="protein sequence ID" value="EAW31831.1"/>
    <property type="molecule type" value="Genomic_DNA"/>
</dbReference>
<dbReference type="SUPFAM" id="SSF48498">
    <property type="entry name" value="Tetracyclin repressor-like, C-terminal domain"/>
    <property type="match status" value="1"/>
</dbReference>
<dbReference type="Proteomes" id="UP000004931">
    <property type="component" value="Unassembled WGS sequence"/>
</dbReference>
<evidence type="ECO:0000313" key="5">
    <source>
        <dbReference type="Proteomes" id="UP000004931"/>
    </source>
</evidence>
<dbReference type="eggNOG" id="COG1309">
    <property type="taxonomic scope" value="Bacteria"/>
</dbReference>
<evidence type="ECO:0000256" key="1">
    <source>
        <dbReference type="ARBA" id="ARBA00023125"/>
    </source>
</evidence>
<dbReference type="InterPro" id="IPR036271">
    <property type="entry name" value="Tet_transcr_reg_TetR-rel_C_sf"/>
</dbReference>
<dbReference type="Pfam" id="PF00440">
    <property type="entry name" value="TetR_N"/>
    <property type="match status" value="1"/>
</dbReference>
<dbReference type="PANTHER" id="PTHR30328:SF54">
    <property type="entry name" value="HTH-TYPE TRANSCRIPTIONAL REPRESSOR SCO4008"/>
    <property type="match status" value="1"/>
</dbReference>
<dbReference type="InterPro" id="IPR001647">
    <property type="entry name" value="HTH_TetR"/>
</dbReference>
<dbReference type="GO" id="GO:0003677">
    <property type="term" value="F:DNA binding"/>
    <property type="evidence" value="ECO:0007669"/>
    <property type="project" value="UniProtKB-UniRule"/>
</dbReference>
<keyword evidence="1 2" id="KW-0238">DNA-binding</keyword>
<dbReference type="STRING" id="247633.GP2143_05255"/>
<gene>
    <name evidence="4" type="ORF">GP2143_05255</name>
</gene>
<evidence type="ECO:0000256" key="2">
    <source>
        <dbReference type="PROSITE-ProRule" id="PRU00335"/>
    </source>
</evidence>
<comment type="caution">
    <text evidence="4">The sequence shown here is derived from an EMBL/GenBank/DDBJ whole genome shotgun (WGS) entry which is preliminary data.</text>
</comment>
<dbReference type="SUPFAM" id="SSF46689">
    <property type="entry name" value="Homeodomain-like"/>
    <property type="match status" value="1"/>
</dbReference>
<dbReference type="PROSITE" id="PS50977">
    <property type="entry name" value="HTH_TETR_2"/>
    <property type="match status" value="1"/>
</dbReference>
<dbReference type="PANTHER" id="PTHR30328">
    <property type="entry name" value="TRANSCRIPTIONAL REPRESSOR"/>
    <property type="match status" value="1"/>
</dbReference>